<dbReference type="RefSeq" id="WP_154554506.1">
    <property type="nucleotide sequence ID" value="NZ_VUNA01000010.1"/>
</dbReference>
<evidence type="ECO:0000313" key="2">
    <source>
        <dbReference type="EMBL" id="MST70948.1"/>
    </source>
</evidence>
<feature type="domain" description="Macro" evidence="1">
    <location>
        <begin position="1"/>
        <end position="168"/>
    </location>
</feature>
<gene>
    <name evidence="2" type="ORF">FYJ65_06325</name>
</gene>
<reference evidence="2 3" key="1">
    <citation type="submission" date="2019-08" db="EMBL/GenBank/DDBJ databases">
        <title>In-depth cultivation of the pig gut microbiome towards novel bacterial diversity and tailored functional studies.</title>
        <authorList>
            <person name="Wylensek D."/>
            <person name="Hitch T.C.A."/>
            <person name="Clavel T."/>
        </authorList>
    </citation>
    <scope>NUCLEOTIDE SEQUENCE [LARGE SCALE GENOMIC DNA]</scope>
    <source>
        <strain evidence="2 3">WCA-MUC-591-APC-4B</strain>
    </source>
</reference>
<dbReference type="SMART" id="SM00506">
    <property type="entry name" value="A1pp"/>
    <property type="match status" value="1"/>
</dbReference>
<dbReference type="InterPro" id="IPR043472">
    <property type="entry name" value="Macro_dom-like"/>
</dbReference>
<dbReference type="InterPro" id="IPR002589">
    <property type="entry name" value="Macro_dom"/>
</dbReference>
<evidence type="ECO:0000259" key="1">
    <source>
        <dbReference type="PROSITE" id="PS51154"/>
    </source>
</evidence>
<dbReference type="EMBL" id="VUNA01000010">
    <property type="protein sequence ID" value="MST70948.1"/>
    <property type="molecule type" value="Genomic_DNA"/>
</dbReference>
<dbReference type="PANTHER" id="PTHR11106">
    <property type="entry name" value="GANGLIOSIDE INDUCED DIFFERENTIATION ASSOCIATED PROTEIN 2-RELATED"/>
    <property type="match status" value="1"/>
</dbReference>
<dbReference type="Gene3D" id="3.40.220.10">
    <property type="entry name" value="Leucine Aminopeptidase, subunit E, domain 1"/>
    <property type="match status" value="1"/>
</dbReference>
<dbReference type="SUPFAM" id="SSF52949">
    <property type="entry name" value="Macro domain-like"/>
    <property type="match status" value="1"/>
</dbReference>
<dbReference type="Proteomes" id="UP000469424">
    <property type="component" value="Unassembled WGS sequence"/>
</dbReference>
<evidence type="ECO:0000313" key="3">
    <source>
        <dbReference type="Proteomes" id="UP000469424"/>
    </source>
</evidence>
<dbReference type="Pfam" id="PF01661">
    <property type="entry name" value="Macro"/>
    <property type="match status" value="1"/>
</dbReference>
<proteinExistence type="predicted"/>
<name>A0A6N7XI49_9FIRM</name>
<protein>
    <recommendedName>
        <fullName evidence="1">Macro domain-containing protein</fullName>
    </recommendedName>
</protein>
<sequence>MPFQIIRNDITKVKADAIVNTANPDVAVGRGTDCAIYHAAGRDRLLAARKKIGIMHPGQAAHTPAFNLNAKYIIHTVGPAWIDGNHDEREILHSCYEKSLNLAAELSCRSIAFPLIATGSYGFPKDEALQIALAEIDKFLLSHEMEVILVVLGRKAFELSEKLVGDIEEYIDEHGIAELHEAEYGIWYGSERWERPEQNKTSAMLGAPLFPDVSGMSLDEILERSEDTFQQKLFKLIEESGMDDVTVYKKANIDRKVFSRIRCKKDYKPTKKTAVAFAIALQLDMPAMLDLLSRAEIAFSPSSKFDLIITYFVTNKVYDIYEINAALFKYGQPILGA</sequence>
<organism evidence="2 3">
    <name type="scientific">Mogibacterium kristiansenii</name>
    <dbReference type="NCBI Taxonomy" id="2606708"/>
    <lineage>
        <taxon>Bacteria</taxon>
        <taxon>Bacillati</taxon>
        <taxon>Bacillota</taxon>
        <taxon>Clostridia</taxon>
        <taxon>Peptostreptococcales</taxon>
        <taxon>Anaerovoracaceae</taxon>
        <taxon>Mogibacterium</taxon>
    </lineage>
</organism>
<dbReference type="AlphaFoldDB" id="A0A6N7XI49"/>
<accession>A0A6N7XI49</accession>
<dbReference type="PANTHER" id="PTHR11106:SF27">
    <property type="entry name" value="MACRO DOMAIN-CONTAINING PROTEIN"/>
    <property type="match status" value="1"/>
</dbReference>
<dbReference type="PROSITE" id="PS51154">
    <property type="entry name" value="MACRO"/>
    <property type="match status" value="1"/>
</dbReference>
<keyword evidence="3" id="KW-1185">Reference proteome</keyword>
<comment type="caution">
    <text evidence="2">The sequence shown here is derived from an EMBL/GenBank/DDBJ whole genome shotgun (WGS) entry which is preliminary data.</text>
</comment>